<organism evidence="1 2">
    <name type="scientific">Caenorhabditis elegans</name>
    <dbReference type="NCBI Taxonomy" id="6239"/>
    <lineage>
        <taxon>Eukaryota</taxon>
        <taxon>Metazoa</taxon>
        <taxon>Ecdysozoa</taxon>
        <taxon>Nematoda</taxon>
        <taxon>Chromadorea</taxon>
        <taxon>Rhabditida</taxon>
        <taxon>Rhabditina</taxon>
        <taxon>Rhabditomorpha</taxon>
        <taxon>Rhabditoidea</taxon>
        <taxon>Rhabditidae</taxon>
        <taxon>Peloderinae</taxon>
        <taxon>Caenorhabditis</taxon>
    </lineage>
</organism>
<gene>
    <name evidence="1" type="ORF">CELE_T22D1.17</name>
    <name evidence="1 3" type="ORF">T22D1.17</name>
</gene>
<proteinExistence type="predicted"/>
<dbReference type="SMR" id="V6CK39"/>
<dbReference type="Bgee" id="WBGene00195050">
    <property type="expression patterns" value="Expressed in larva and 2 other cell types or tissues"/>
</dbReference>
<evidence type="ECO:0000313" key="1">
    <source>
        <dbReference type="EMBL" id="CDK13409.1"/>
    </source>
</evidence>
<dbReference type="EMBL" id="BX284604">
    <property type="protein sequence ID" value="CDK13409.1"/>
    <property type="molecule type" value="Genomic_DNA"/>
</dbReference>
<name>V6CK39_CAEEL</name>
<evidence type="ECO:0000313" key="3">
    <source>
        <dbReference type="WormBase" id="T22D1.17b"/>
    </source>
</evidence>
<protein>
    <submittedName>
        <fullName evidence="1">Col_cuticle_N domain-containing protein</fullName>
    </submittedName>
</protein>
<dbReference type="Proteomes" id="UP000001940">
    <property type="component" value="Chromosome IV"/>
</dbReference>
<dbReference type="AGR" id="WB:WBGene00195050"/>
<evidence type="ECO:0000313" key="2">
    <source>
        <dbReference type="Proteomes" id="UP000001940"/>
    </source>
</evidence>
<sequence>MYANDAENLMSNNRHLDGFSDIFDTLIRIPRRSSNSCDQ</sequence>
<dbReference type="AlphaFoldDB" id="V6CK39"/>
<dbReference type="WormBase" id="T22D1.17b">
    <property type="protein sequence ID" value="CE49376"/>
    <property type="gene ID" value="WBGene00195050"/>
</dbReference>
<dbReference type="OrthoDB" id="5780300at2759"/>
<dbReference type="HOGENOM" id="CLU_183968_0_0_1"/>
<dbReference type="ExpressionAtlas" id="V6CK39">
    <property type="expression patterns" value="baseline"/>
</dbReference>
<reference evidence="1 2" key="1">
    <citation type="journal article" date="1998" name="Science">
        <title>Genome sequence of the nematode C. elegans: a platform for investigating biology.</title>
        <authorList>
            <consortium name="The C. elegans sequencing consortium"/>
            <person name="Sulson J.E."/>
            <person name="Waterston R."/>
        </authorList>
    </citation>
    <scope>NUCLEOTIDE SEQUENCE [LARGE SCALE GENOMIC DNA]</scope>
    <source>
        <strain evidence="1 2">Bristol N2</strain>
    </source>
</reference>
<accession>V6CK39</accession>
<keyword evidence="2" id="KW-1185">Reference proteome</keyword>